<keyword evidence="1" id="KW-1133">Transmembrane helix</keyword>
<dbReference type="Proteomes" id="UP000054653">
    <property type="component" value="Unassembled WGS sequence"/>
</dbReference>
<keyword evidence="1" id="KW-0812">Transmembrane</keyword>
<evidence type="ECO:0000256" key="1">
    <source>
        <dbReference type="SAM" id="Phobius"/>
    </source>
</evidence>
<keyword evidence="1" id="KW-0472">Membrane</keyword>
<feature type="transmembrane region" description="Helical" evidence="1">
    <location>
        <begin position="14"/>
        <end position="30"/>
    </location>
</feature>
<dbReference type="AlphaFoldDB" id="A0A0V0Z056"/>
<evidence type="ECO:0000313" key="2">
    <source>
        <dbReference type="EMBL" id="KRY05938.1"/>
    </source>
</evidence>
<evidence type="ECO:0000313" key="3">
    <source>
        <dbReference type="Proteomes" id="UP000054653"/>
    </source>
</evidence>
<organism evidence="2 3">
    <name type="scientific">Trichinella britovi</name>
    <name type="common">Parasitic roundworm</name>
    <dbReference type="NCBI Taxonomy" id="45882"/>
    <lineage>
        <taxon>Eukaryota</taxon>
        <taxon>Metazoa</taxon>
        <taxon>Ecdysozoa</taxon>
        <taxon>Nematoda</taxon>
        <taxon>Enoplea</taxon>
        <taxon>Dorylaimia</taxon>
        <taxon>Trichinellida</taxon>
        <taxon>Trichinellidae</taxon>
        <taxon>Trichinella</taxon>
    </lineage>
</organism>
<sequence>MLDRNDTASEAKQLQLWTIFHLLTFPLYYNRLYQHM</sequence>
<name>A0A0V0Z056_TRIBR</name>
<accession>A0A0V0Z056</accession>
<reference evidence="2 3" key="1">
    <citation type="submission" date="2015-01" db="EMBL/GenBank/DDBJ databases">
        <title>Evolution of Trichinella species and genotypes.</title>
        <authorList>
            <person name="Korhonen P.K."/>
            <person name="Edoardo P."/>
            <person name="Giuseppe L.R."/>
            <person name="Gasser R.B."/>
        </authorList>
    </citation>
    <scope>NUCLEOTIDE SEQUENCE [LARGE SCALE GENOMIC DNA]</scope>
    <source>
        <strain evidence="2">ISS120</strain>
    </source>
</reference>
<gene>
    <name evidence="2" type="ORF">T03_7761</name>
</gene>
<dbReference type="EMBL" id="JYDI01004718">
    <property type="protein sequence ID" value="KRY05938.1"/>
    <property type="molecule type" value="Genomic_DNA"/>
</dbReference>
<keyword evidence="3" id="KW-1185">Reference proteome</keyword>
<proteinExistence type="predicted"/>
<protein>
    <submittedName>
        <fullName evidence="2">Uncharacterized protein</fullName>
    </submittedName>
</protein>
<comment type="caution">
    <text evidence="2">The sequence shown here is derived from an EMBL/GenBank/DDBJ whole genome shotgun (WGS) entry which is preliminary data.</text>
</comment>